<dbReference type="EMBL" id="KV875098">
    <property type="protein sequence ID" value="OIW29160.1"/>
    <property type="molecule type" value="Genomic_DNA"/>
</dbReference>
<gene>
    <name evidence="1" type="ORF">CONLIGDRAFT_645292</name>
</gene>
<evidence type="ECO:0000313" key="1">
    <source>
        <dbReference type="EMBL" id="OIW29160.1"/>
    </source>
</evidence>
<evidence type="ECO:0000313" key="2">
    <source>
        <dbReference type="Proteomes" id="UP000182658"/>
    </source>
</evidence>
<organism evidence="1 2">
    <name type="scientific">Coniochaeta ligniaria NRRL 30616</name>
    <dbReference type="NCBI Taxonomy" id="1408157"/>
    <lineage>
        <taxon>Eukaryota</taxon>
        <taxon>Fungi</taxon>
        <taxon>Dikarya</taxon>
        <taxon>Ascomycota</taxon>
        <taxon>Pezizomycotina</taxon>
        <taxon>Sordariomycetes</taxon>
        <taxon>Sordariomycetidae</taxon>
        <taxon>Coniochaetales</taxon>
        <taxon>Coniochaetaceae</taxon>
        <taxon>Coniochaeta</taxon>
    </lineage>
</organism>
<dbReference type="InParanoid" id="A0A1J7JHE0"/>
<keyword evidence="2" id="KW-1185">Reference proteome</keyword>
<name>A0A1J7JHE0_9PEZI</name>
<proteinExistence type="predicted"/>
<reference evidence="1 2" key="1">
    <citation type="submission" date="2016-10" db="EMBL/GenBank/DDBJ databases">
        <title>Draft genome sequence of Coniochaeta ligniaria NRRL30616, a lignocellulolytic fungus for bioabatement of inhibitors in plant biomass hydrolysates.</title>
        <authorList>
            <consortium name="DOE Joint Genome Institute"/>
            <person name="Jimenez D.J."/>
            <person name="Hector R.E."/>
            <person name="Riley R."/>
            <person name="Sun H."/>
            <person name="Grigoriev I.V."/>
            <person name="Van Elsas J.D."/>
            <person name="Nichols N.N."/>
        </authorList>
    </citation>
    <scope>NUCLEOTIDE SEQUENCE [LARGE SCALE GENOMIC DNA]</scope>
    <source>
        <strain evidence="1 2">NRRL 30616</strain>
    </source>
</reference>
<sequence>MEMEQEKSPLTPRKDLVLYDSDWPMDPLSSREETLYPTDTKNGTGIGVFNLSDHEKRRIRYTGNSYVQQQTQHRFRGPTFVHEHVKNGLKATYPETQQRHHKQTIKYLIHVCQESQLFKTEWPVSQGTLYLMKEFQGSDIELNGCASPKMA</sequence>
<accession>A0A1J7JHE0</accession>
<dbReference type="AlphaFoldDB" id="A0A1J7JHE0"/>
<dbReference type="Proteomes" id="UP000182658">
    <property type="component" value="Unassembled WGS sequence"/>
</dbReference>
<protein>
    <submittedName>
        <fullName evidence="1">Uncharacterized protein</fullName>
    </submittedName>
</protein>